<dbReference type="Gene3D" id="1.10.287.310">
    <property type="match status" value="1"/>
</dbReference>
<dbReference type="Proteomes" id="UP000326759">
    <property type="component" value="Unassembled WGS sequence"/>
</dbReference>
<dbReference type="PROSITE" id="PS00579">
    <property type="entry name" value="RIBOSOMAL_L29"/>
    <property type="match status" value="1"/>
</dbReference>
<evidence type="ECO:0000313" key="7">
    <source>
        <dbReference type="Proteomes" id="UP000326759"/>
    </source>
</evidence>
<accession>A0A5N5TCM5</accession>
<dbReference type="InterPro" id="IPR045059">
    <property type="entry name" value="Ribosomal_uL29_euk"/>
</dbReference>
<dbReference type="NCBIfam" id="TIGR00012">
    <property type="entry name" value="L29"/>
    <property type="match status" value="1"/>
</dbReference>
<dbReference type="OrthoDB" id="528635at2759"/>
<dbReference type="AlphaFoldDB" id="A0A5N5TCM5"/>
<reference evidence="6 7" key="1">
    <citation type="journal article" date="2019" name="PLoS Biol.">
        <title>Sex chromosomes control vertical transmission of feminizing Wolbachia symbionts in an isopod.</title>
        <authorList>
            <person name="Becking T."/>
            <person name="Chebbi M.A."/>
            <person name="Giraud I."/>
            <person name="Moumen B."/>
            <person name="Laverre T."/>
            <person name="Caubet Y."/>
            <person name="Peccoud J."/>
            <person name="Gilbert C."/>
            <person name="Cordaux R."/>
        </authorList>
    </citation>
    <scope>NUCLEOTIDE SEQUENCE [LARGE SCALE GENOMIC DNA]</scope>
    <source>
        <strain evidence="6">ANa2</strain>
        <tissue evidence="6">Whole body excluding digestive tract and cuticle</tissue>
    </source>
</reference>
<dbReference type="Gene3D" id="6.10.250.3450">
    <property type="match status" value="1"/>
</dbReference>
<dbReference type="PANTHER" id="PTHR45722">
    <property type="entry name" value="60S RIBOSOMAL PROTEIN L35"/>
    <property type="match status" value="1"/>
</dbReference>
<evidence type="ECO:0000256" key="5">
    <source>
        <dbReference type="ARBA" id="ARBA00035334"/>
    </source>
</evidence>
<comment type="similarity">
    <text evidence="1">Belongs to the universal ribosomal protein uL29 family.</text>
</comment>
<dbReference type="Pfam" id="PF00831">
    <property type="entry name" value="Ribosomal_L29"/>
    <property type="match status" value="1"/>
</dbReference>
<keyword evidence="2 6" id="KW-0689">Ribosomal protein</keyword>
<dbReference type="GO" id="GO:0006412">
    <property type="term" value="P:translation"/>
    <property type="evidence" value="ECO:0007669"/>
    <property type="project" value="InterPro"/>
</dbReference>
<evidence type="ECO:0000256" key="1">
    <source>
        <dbReference type="ARBA" id="ARBA00009254"/>
    </source>
</evidence>
<evidence type="ECO:0000256" key="2">
    <source>
        <dbReference type="ARBA" id="ARBA00022980"/>
    </source>
</evidence>
<proteinExistence type="inferred from homology"/>
<name>A0A5N5TCM5_9CRUS</name>
<dbReference type="EMBL" id="SEYY01007003">
    <property type="protein sequence ID" value="KAB7502670.1"/>
    <property type="molecule type" value="Genomic_DNA"/>
</dbReference>
<evidence type="ECO:0000313" key="6">
    <source>
        <dbReference type="EMBL" id="KAB7502670.1"/>
    </source>
</evidence>
<dbReference type="HAMAP" id="MF_00374">
    <property type="entry name" value="Ribosomal_uL29"/>
    <property type="match status" value="1"/>
</dbReference>
<sequence>MSKVKCSELRGKKKDELMKQLDSLKQELASLRVAKVTGGAASKLAKIRVVRKAIARVSTVINQTVKENLRKFYRTKKYKPLDLRPKRTRALRRQLTKAELKLKTKKQIRRERLFPQRKYAVKA</sequence>
<dbReference type="InterPro" id="IPR001854">
    <property type="entry name" value="Ribosomal_uL29"/>
</dbReference>
<gene>
    <name evidence="6" type="primary">Rpl35</name>
    <name evidence="6" type="ORF">Anas_12821</name>
</gene>
<protein>
    <recommendedName>
        <fullName evidence="4">Large ribosomal subunit protein uL29</fullName>
    </recommendedName>
    <alternativeName>
        <fullName evidence="5">60S ribosomal protein L35</fullName>
    </alternativeName>
</protein>
<dbReference type="FunFam" id="1.10.287.310:FF:000002">
    <property type="entry name" value="60S ribosomal protein L35"/>
    <property type="match status" value="1"/>
</dbReference>
<dbReference type="GO" id="GO:0003729">
    <property type="term" value="F:mRNA binding"/>
    <property type="evidence" value="ECO:0007669"/>
    <property type="project" value="TreeGrafter"/>
</dbReference>
<dbReference type="CDD" id="cd00427">
    <property type="entry name" value="Ribosomal_L29_HIP"/>
    <property type="match status" value="1"/>
</dbReference>
<comment type="caution">
    <text evidence="6">The sequence shown here is derived from an EMBL/GenBank/DDBJ whole genome shotgun (WGS) entry which is preliminary data.</text>
</comment>
<dbReference type="PANTHER" id="PTHR45722:SF2">
    <property type="entry name" value="LARGE RIBOSOMAL SUBUNIT PROTEIN UL29-RELATED"/>
    <property type="match status" value="1"/>
</dbReference>
<dbReference type="InterPro" id="IPR036049">
    <property type="entry name" value="Ribosomal_uL29_sf"/>
</dbReference>
<dbReference type="SUPFAM" id="SSF46561">
    <property type="entry name" value="Ribosomal protein L29 (L29p)"/>
    <property type="match status" value="1"/>
</dbReference>
<dbReference type="GO" id="GO:0000463">
    <property type="term" value="P:maturation of LSU-rRNA from tricistronic rRNA transcript (SSU-rRNA, 5.8S rRNA, LSU-rRNA)"/>
    <property type="evidence" value="ECO:0007669"/>
    <property type="project" value="InterPro"/>
</dbReference>
<dbReference type="InterPro" id="IPR018254">
    <property type="entry name" value="Ribosomal_uL29_CS"/>
</dbReference>
<dbReference type="GO" id="GO:0022625">
    <property type="term" value="C:cytosolic large ribosomal subunit"/>
    <property type="evidence" value="ECO:0007669"/>
    <property type="project" value="InterPro"/>
</dbReference>
<dbReference type="GO" id="GO:0003735">
    <property type="term" value="F:structural constituent of ribosome"/>
    <property type="evidence" value="ECO:0007669"/>
    <property type="project" value="InterPro"/>
</dbReference>
<dbReference type="FunFam" id="6.10.250.3450:FF:000001">
    <property type="entry name" value="60S ribosomal protein L35"/>
    <property type="match status" value="1"/>
</dbReference>
<evidence type="ECO:0000256" key="3">
    <source>
        <dbReference type="ARBA" id="ARBA00023274"/>
    </source>
</evidence>
<evidence type="ECO:0000256" key="4">
    <source>
        <dbReference type="ARBA" id="ARBA00035204"/>
    </source>
</evidence>
<organism evidence="6 7">
    <name type="scientific">Armadillidium nasatum</name>
    <dbReference type="NCBI Taxonomy" id="96803"/>
    <lineage>
        <taxon>Eukaryota</taxon>
        <taxon>Metazoa</taxon>
        <taxon>Ecdysozoa</taxon>
        <taxon>Arthropoda</taxon>
        <taxon>Crustacea</taxon>
        <taxon>Multicrustacea</taxon>
        <taxon>Malacostraca</taxon>
        <taxon>Eumalacostraca</taxon>
        <taxon>Peracarida</taxon>
        <taxon>Isopoda</taxon>
        <taxon>Oniscidea</taxon>
        <taxon>Crinocheta</taxon>
        <taxon>Armadillidiidae</taxon>
        <taxon>Armadillidium</taxon>
    </lineage>
</organism>
<keyword evidence="7" id="KW-1185">Reference proteome</keyword>
<keyword evidence="3" id="KW-0687">Ribonucleoprotein</keyword>